<sequence length="66" mass="7626">MLKTTCVLILLILVSYSKLFRDRFSEENDRGYQRNSAPSSYSKLKTRITIAAHVLFGFILKTHFGE</sequence>
<evidence type="ECO:0000313" key="1">
    <source>
        <dbReference type="EMBL" id="PQO38445.1"/>
    </source>
</evidence>
<comment type="caution">
    <text evidence="1">The sequence shown here is derived from an EMBL/GenBank/DDBJ whole genome shotgun (WGS) entry which is preliminary data.</text>
</comment>
<evidence type="ECO:0000313" key="2">
    <source>
        <dbReference type="Proteomes" id="UP000239388"/>
    </source>
</evidence>
<dbReference type="Proteomes" id="UP000239388">
    <property type="component" value="Unassembled WGS sequence"/>
</dbReference>
<gene>
    <name evidence="1" type="ORF">C5Y98_10330</name>
</gene>
<name>A0A2S8G1X2_9BACT</name>
<protein>
    <submittedName>
        <fullName evidence="1">Uncharacterized protein</fullName>
    </submittedName>
</protein>
<organism evidence="1 2">
    <name type="scientific">Blastopirellula marina</name>
    <dbReference type="NCBI Taxonomy" id="124"/>
    <lineage>
        <taxon>Bacteria</taxon>
        <taxon>Pseudomonadati</taxon>
        <taxon>Planctomycetota</taxon>
        <taxon>Planctomycetia</taxon>
        <taxon>Pirellulales</taxon>
        <taxon>Pirellulaceae</taxon>
        <taxon>Blastopirellula</taxon>
    </lineage>
</organism>
<proteinExistence type="predicted"/>
<dbReference type="AlphaFoldDB" id="A0A2S8G1X2"/>
<dbReference type="EMBL" id="PUIB01000011">
    <property type="protein sequence ID" value="PQO38445.1"/>
    <property type="molecule type" value="Genomic_DNA"/>
</dbReference>
<accession>A0A2S8G1X2</accession>
<reference evidence="1 2" key="1">
    <citation type="submission" date="2018-02" db="EMBL/GenBank/DDBJ databases">
        <title>Comparative genomes isolates from brazilian mangrove.</title>
        <authorList>
            <person name="Araujo J.E."/>
            <person name="Taketani R.G."/>
            <person name="Silva M.C.P."/>
            <person name="Loureco M.V."/>
            <person name="Andreote F.D."/>
        </authorList>
    </citation>
    <scope>NUCLEOTIDE SEQUENCE [LARGE SCALE GENOMIC DNA]</scope>
    <source>
        <strain evidence="1 2">NAP PRIS-MGV</strain>
    </source>
</reference>